<keyword evidence="2" id="KW-1185">Reference proteome</keyword>
<accession>A0AAD5JS54</accession>
<name>A0AAD5JS54_9FUNG</name>
<reference evidence="1" key="2">
    <citation type="submission" date="2023-02" db="EMBL/GenBank/DDBJ databases">
        <authorList>
            <consortium name="DOE Joint Genome Institute"/>
            <person name="Mondo S.J."/>
            <person name="Chang Y."/>
            <person name="Wang Y."/>
            <person name="Ahrendt S."/>
            <person name="Andreopoulos W."/>
            <person name="Barry K."/>
            <person name="Beard J."/>
            <person name="Benny G.L."/>
            <person name="Blankenship S."/>
            <person name="Bonito G."/>
            <person name="Cuomo C."/>
            <person name="Desiro A."/>
            <person name="Gervers K.A."/>
            <person name="Hundley H."/>
            <person name="Kuo A."/>
            <person name="LaButti K."/>
            <person name="Lang B.F."/>
            <person name="Lipzen A."/>
            <person name="O'Donnell K."/>
            <person name="Pangilinan J."/>
            <person name="Reynolds N."/>
            <person name="Sandor L."/>
            <person name="Smith M.W."/>
            <person name="Tsang A."/>
            <person name="Grigoriev I.V."/>
            <person name="Stajich J.E."/>
            <person name="Spatafora J.W."/>
        </authorList>
    </citation>
    <scope>NUCLEOTIDE SEQUENCE</scope>
    <source>
        <strain evidence="1">RSA 2281</strain>
    </source>
</reference>
<dbReference type="EMBL" id="JAIXMP010000029">
    <property type="protein sequence ID" value="KAI9251825.1"/>
    <property type="molecule type" value="Genomic_DNA"/>
</dbReference>
<dbReference type="InterPro" id="IPR029068">
    <property type="entry name" value="Glyas_Bleomycin-R_OHBP_Dase"/>
</dbReference>
<evidence type="ECO:0000313" key="1">
    <source>
        <dbReference type="EMBL" id="KAI9251825.1"/>
    </source>
</evidence>
<protein>
    <recommendedName>
        <fullName evidence="3">VOC domain-containing protein</fullName>
    </recommendedName>
</protein>
<evidence type="ECO:0000313" key="2">
    <source>
        <dbReference type="Proteomes" id="UP001209540"/>
    </source>
</evidence>
<sequence>MPHGLSHIVLHACTAEDFDRTLHFYTSLGFEKILEQEYTDGADERRVWLKLKAAEHTLTTDMTVKLTLTATAMRRPQPSADLDWSLEETGFVLSTIDIQVKKNIRTYGFVLLFVSRGGVLSSQS</sequence>
<proteinExistence type="predicted"/>
<organism evidence="1 2">
    <name type="scientific">Phascolomyces articulosus</name>
    <dbReference type="NCBI Taxonomy" id="60185"/>
    <lineage>
        <taxon>Eukaryota</taxon>
        <taxon>Fungi</taxon>
        <taxon>Fungi incertae sedis</taxon>
        <taxon>Mucoromycota</taxon>
        <taxon>Mucoromycotina</taxon>
        <taxon>Mucoromycetes</taxon>
        <taxon>Mucorales</taxon>
        <taxon>Lichtheimiaceae</taxon>
        <taxon>Phascolomyces</taxon>
    </lineage>
</organism>
<comment type="caution">
    <text evidence="1">The sequence shown here is derived from an EMBL/GenBank/DDBJ whole genome shotgun (WGS) entry which is preliminary data.</text>
</comment>
<dbReference type="Gene3D" id="3.10.180.10">
    <property type="entry name" value="2,3-Dihydroxybiphenyl 1,2-Dioxygenase, domain 1"/>
    <property type="match status" value="1"/>
</dbReference>
<dbReference type="AlphaFoldDB" id="A0AAD5JS54"/>
<evidence type="ECO:0008006" key="3">
    <source>
        <dbReference type="Google" id="ProtNLM"/>
    </source>
</evidence>
<gene>
    <name evidence="1" type="ORF">BDA99DRAFT_183161</name>
</gene>
<dbReference type="Proteomes" id="UP001209540">
    <property type="component" value="Unassembled WGS sequence"/>
</dbReference>
<dbReference type="SUPFAM" id="SSF54593">
    <property type="entry name" value="Glyoxalase/Bleomycin resistance protein/Dihydroxybiphenyl dioxygenase"/>
    <property type="match status" value="1"/>
</dbReference>
<reference evidence="1" key="1">
    <citation type="journal article" date="2022" name="IScience">
        <title>Evolution of zygomycete secretomes and the origins of terrestrial fungal ecologies.</title>
        <authorList>
            <person name="Chang Y."/>
            <person name="Wang Y."/>
            <person name="Mondo S."/>
            <person name="Ahrendt S."/>
            <person name="Andreopoulos W."/>
            <person name="Barry K."/>
            <person name="Beard J."/>
            <person name="Benny G.L."/>
            <person name="Blankenship S."/>
            <person name="Bonito G."/>
            <person name="Cuomo C."/>
            <person name="Desiro A."/>
            <person name="Gervers K.A."/>
            <person name="Hundley H."/>
            <person name="Kuo A."/>
            <person name="LaButti K."/>
            <person name="Lang B.F."/>
            <person name="Lipzen A."/>
            <person name="O'Donnell K."/>
            <person name="Pangilinan J."/>
            <person name="Reynolds N."/>
            <person name="Sandor L."/>
            <person name="Smith M.E."/>
            <person name="Tsang A."/>
            <person name="Grigoriev I.V."/>
            <person name="Stajich J.E."/>
            <person name="Spatafora J.W."/>
        </authorList>
    </citation>
    <scope>NUCLEOTIDE SEQUENCE</scope>
    <source>
        <strain evidence="1">RSA 2281</strain>
    </source>
</reference>